<feature type="domain" description="EF-hand" evidence="2">
    <location>
        <begin position="8"/>
        <end position="43"/>
    </location>
</feature>
<dbReference type="SUPFAM" id="SSF47473">
    <property type="entry name" value="EF-hand"/>
    <property type="match status" value="1"/>
</dbReference>
<dbReference type="Proteomes" id="UP000663860">
    <property type="component" value="Unassembled WGS sequence"/>
</dbReference>
<dbReference type="GO" id="GO:0005509">
    <property type="term" value="F:calcium ion binding"/>
    <property type="evidence" value="ECO:0007669"/>
    <property type="project" value="InterPro"/>
</dbReference>
<name>A0A815UD10_9BILA</name>
<dbReference type="InterPro" id="IPR018247">
    <property type="entry name" value="EF_Hand_1_Ca_BS"/>
</dbReference>
<dbReference type="EMBL" id="CAJNOE010005798">
    <property type="protein sequence ID" value="CAF1520916.1"/>
    <property type="molecule type" value="Genomic_DNA"/>
</dbReference>
<proteinExistence type="predicted"/>
<dbReference type="PROSITE" id="PS50222">
    <property type="entry name" value="EF_HAND_2"/>
    <property type="match status" value="1"/>
</dbReference>
<comment type="caution">
    <text evidence="3">The sequence shown here is derived from an EMBL/GenBank/DDBJ whole genome shotgun (WGS) entry which is preliminary data.</text>
</comment>
<keyword evidence="1" id="KW-0106">Calcium</keyword>
<evidence type="ECO:0000259" key="2">
    <source>
        <dbReference type="PROSITE" id="PS50222"/>
    </source>
</evidence>
<feature type="non-terminal residue" evidence="3">
    <location>
        <position position="46"/>
    </location>
</feature>
<gene>
    <name evidence="3" type="ORF">IZO911_LOCUS45848</name>
</gene>
<evidence type="ECO:0000313" key="4">
    <source>
        <dbReference type="Proteomes" id="UP000663860"/>
    </source>
</evidence>
<evidence type="ECO:0000313" key="3">
    <source>
        <dbReference type="EMBL" id="CAF1520916.1"/>
    </source>
</evidence>
<organism evidence="3 4">
    <name type="scientific">Adineta steineri</name>
    <dbReference type="NCBI Taxonomy" id="433720"/>
    <lineage>
        <taxon>Eukaryota</taxon>
        <taxon>Metazoa</taxon>
        <taxon>Spiralia</taxon>
        <taxon>Gnathifera</taxon>
        <taxon>Rotifera</taxon>
        <taxon>Eurotatoria</taxon>
        <taxon>Bdelloidea</taxon>
        <taxon>Adinetida</taxon>
        <taxon>Adinetidae</taxon>
        <taxon>Adineta</taxon>
    </lineage>
</organism>
<sequence>KISTGFELESPIIALLFLIFDADGDQHLGYDEFMAVMKDRISRGFQ</sequence>
<dbReference type="AlphaFoldDB" id="A0A815UD10"/>
<feature type="non-terminal residue" evidence="3">
    <location>
        <position position="1"/>
    </location>
</feature>
<protein>
    <recommendedName>
        <fullName evidence="2">EF-hand domain-containing protein</fullName>
    </recommendedName>
</protein>
<dbReference type="PROSITE" id="PS00018">
    <property type="entry name" value="EF_HAND_1"/>
    <property type="match status" value="1"/>
</dbReference>
<dbReference type="InterPro" id="IPR002048">
    <property type="entry name" value="EF_hand_dom"/>
</dbReference>
<reference evidence="3" key="1">
    <citation type="submission" date="2021-02" db="EMBL/GenBank/DDBJ databases">
        <authorList>
            <person name="Nowell W R."/>
        </authorList>
    </citation>
    <scope>NUCLEOTIDE SEQUENCE</scope>
</reference>
<accession>A0A815UD10</accession>
<dbReference type="InterPro" id="IPR011992">
    <property type="entry name" value="EF-hand-dom_pair"/>
</dbReference>
<evidence type="ECO:0000256" key="1">
    <source>
        <dbReference type="ARBA" id="ARBA00022837"/>
    </source>
</evidence>